<evidence type="ECO:0000313" key="5">
    <source>
        <dbReference type="Proteomes" id="UP001152562"/>
    </source>
</evidence>
<organism evidence="4 5">
    <name type="scientific">Pieris brassicae</name>
    <name type="common">White butterfly</name>
    <name type="synonym">Large white butterfly</name>
    <dbReference type="NCBI Taxonomy" id="7116"/>
    <lineage>
        <taxon>Eukaryota</taxon>
        <taxon>Metazoa</taxon>
        <taxon>Ecdysozoa</taxon>
        <taxon>Arthropoda</taxon>
        <taxon>Hexapoda</taxon>
        <taxon>Insecta</taxon>
        <taxon>Pterygota</taxon>
        <taxon>Neoptera</taxon>
        <taxon>Endopterygota</taxon>
        <taxon>Lepidoptera</taxon>
        <taxon>Glossata</taxon>
        <taxon>Ditrysia</taxon>
        <taxon>Papilionoidea</taxon>
        <taxon>Pieridae</taxon>
        <taxon>Pierinae</taxon>
        <taxon>Pieris</taxon>
    </lineage>
</organism>
<dbReference type="CDD" id="cd00096">
    <property type="entry name" value="Ig"/>
    <property type="match status" value="1"/>
</dbReference>
<proteinExistence type="predicted"/>
<feature type="domain" description="Ig-like" evidence="3">
    <location>
        <begin position="154"/>
        <end position="247"/>
    </location>
</feature>
<dbReference type="FunFam" id="2.60.40.10:FF:000129">
    <property type="entry name" value="CLUMA_CG018772, isoform A"/>
    <property type="match status" value="1"/>
</dbReference>
<evidence type="ECO:0000256" key="2">
    <source>
        <dbReference type="SAM" id="SignalP"/>
    </source>
</evidence>
<dbReference type="PANTHER" id="PTHR23279:SF21">
    <property type="entry name" value="DEFECTIVE PROBOSCIS EXTENSION RESPONSE 11, ISOFORM B-RELATED"/>
    <property type="match status" value="1"/>
</dbReference>
<evidence type="ECO:0000313" key="4">
    <source>
        <dbReference type="EMBL" id="CAH4023401.1"/>
    </source>
</evidence>
<evidence type="ECO:0000259" key="3">
    <source>
        <dbReference type="PROSITE" id="PS50835"/>
    </source>
</evidence>
<dbReference type="SMART" id="SM00408">
    <property type="entry name" value="IGc2"/>
    <property type="match status" value="2"/>
</dbReference>
<keyword evidence="1" id="KW-1133">Transmembrane helix</keyword>
<feature type="domain" description="Ig-like" evidence="3">
    <location>
        <begin position="51"/>
        <end position="137"/>
    </location>
</feature>
<dbReference type="InterPro" id="IPR013106">
    <property type="entry name" value="Ig_V-set"/>
</dbReference>
<keyword evidence="2" id="KW-0732">Signal</keyword>
<accession>A0A9P0T6M6</accession>
<dbReference type="Pfam" id="PF07686">
    <property type="entry name" value="V-set"/>
    <property type="match status" value="1"/>
</dbReference>
<protein>
    <recommendedName>
        <fullName evidence="3">Ig-like domain-containing protein</fullName>
    </recommendedName>
</protein>
<feature type="chain" id="PRO_5040323525" description="Ig-like domain-containing protein" evidence="2">
    <location>
        <begin position="23"/>
        <end position="333"/>
    </location>
</feature>
<keyword evidence="1" id="KW-0812">Transmembrane</keyword>
<dbReference type="InterPro" id="IPR013783">
    <property type="entry name" value="Ig-like_fold"/>
</dbReference>
<dbReference type="GO" id="GO:0032589">
    <property type="term" value="C:neuron projection membrane"/>
    <property type="evidence" value="ECO:0007669"/>
    <property type="project" value="TreeGrafter"/>
</dbReference>
<dbReference type="Gene3D" id="2.60.40.10">
    <property type="entry name" value="Immunoglobulins"/>
    <property type="match status" value="2"/>
</dbReference>
<evidence type="ECO:0000256" key="1">
    <source>
        <dbReference type="SAM" id="Phobius"/>
    </source>
</evidence>
<dbReference type="InterPro" id="IPR036179">
    <property type="entry name" value="Ig-like_dom_sf"/>
</dbReference>
<name>A0A9P0T6M6_PIEBR</name>
<dbReference type="InterPro" id="IPR003599">
    <property type="entry name" value="Ig_sub"/>
</dbReference>
<keyword evidence="1" id="KW-0472">Membrane</keyword>
<feature type="transmembrane region" description="Helical" evidence="1">
    <location>
        <begin position="302"/>
        <end position="325"/>
    </location>
</feature>
<comment type="caution">
    <text evidence="4">The sequence shown here is derived from an EMBL/GenBank/DDBJ whole genome shotgun (WGS) entry which is preliminary data.</text>
</comment>
<gene>
    <name evidence="4" type="ORF">PIBRA_LOCUS4193</name>
</gene>
<sequence>MWRRHALTAALVLAAHLIKVLSCGEARGTGGAGGAGSESRARRYVGLYTGPYFDPAAPNNVTAQLGTHAYLPCKVRQLSNKSVSWIRRRDAHILTVDRFTFIADERFQAFLVEATDTWTLQVKYVQPRDAGLYECQVGTEPKMSHFVQLNVVVPKIEIAGESEIYVKAGSTVSLKCIITQALEEPAYIFWYHNDQRVLSYRRGLRDIRVERLGPDTIVGHLVLHHPVREDSGNYSCAPSNLDSASVVLHVLSGEQPAAMQHGNAARPAAPNAVLLTLGALTALWGMSRGPRVPSRGDPGRGVAVLLAPFIPLIRLLAFVVSTLILCHDEDDSQ</sequence>
<dbReference type="PROSITE" id="PS50835">
    <property type="entry name" value="IG_LIKE"/>
    <property type="match status" value="2"/>
</dbReference>
<dbReference type="AlphaFoldDB" id="A0A9P0T6M6"/>
<feature type="signal peptide" evidence="2">
    <location>
        <begin position="1"/>
        <end position="22"/>
    </location>
</feature>
<dbReference type="SUPFAM" id="SSF48726">
    <property type="entry name" value="Immunoglobulin"/>
    <property type="match status" value="2"/>
</dbReference>
<reference evidence="4" key="1">
    <citation type="submission" date="2022-05" db="EMBL/GenBank/DDBJ databases">
        <authorList>
            <person name="Okamura Y."/>
        </authorList>
    </citation>
    <scope>NUCLEOTIDE SEQUENCE</scope>
</reference>
<dbReference type="SMART" id="SM00409">
    <property type="entry name" value="IG"/>
    <property type="match status" value="2"/>
</dbReference>
<dbReference type="InterPro" id="IPR003598">
    <property type="entry name" value="Ig_sub2"/>
</dbReference>
<dbReference type="EMBL" id="CALOZG010000004">
    <property type="protein sequence ID" value="CAH4023401.1"/>
    <property type="molecule type" value="Genomic_DNA"/>
</dbReference>
<feature type="transmembrane region" description="Helical" evidence="1">
    <location>
        <begin position="268"/>
        <end position="286"/>
    </location>
</feature>
<dbReference type="Proteomes" id="UP001152562">
    <property type="component" value="Unassembled WGS sequence"/>
</dbReference>
<dbReference type="Pfam" id="PF13927">
    <property type="entry name" value="Ig_3"/>
    <property type="match status" value="1"/>
</dbReference>
<dbReference type="InterPro" id="IPR007110">
    <property type="entry name" value="Ig-like_dom"/>
</dbReference>
<dbReference type="InterPro" id="IPR037448">
    <property type="entry name" value="Zig-8"/>
</dbReference>
<keyword evidence="5" id="KW-1185">Reference proteome</keyword>
<dbReference type="PANTHER" id="PTHR23279">
    <property type="entry name" value="DEFECTIVE PROBOSCIS EXTENSION RESPONSE DPR -RELATED"/>
    <property type="match status" value="1"/>
</dbReference>
<dbReference type="GO" id="GO:0050808">
    <property type="term" value="P:synapse organization"/>
    <property type="evidence" value="ECO:0007669"/>
    <property type="project" value="TreeGrafter"/>
</dbReference>